<keyword evidence="3" id="KW-1185">Reference proteome</keyword>
<evidence type="ECO:0000313" key="2">
    <source>
        <dbReference type="EMBL" id="SHG21244.1"/>
    </source>
</evidence>
<accession>A0A1M5HYY8</accession>
<evidence type="ECO:0000313" key="3">
    <source>
        <dbReference type="Proteomes" id="UP000184532"/>
    </source>
</evidence>
<dbReference type="SUPFAM" id="SSF49344">
    <property type="entry name" value="CBD9-like"/>
    <property type="match status" value="1"/>
</dbReference>
<dbReference type="OrthoDB" id="9801646at2"/>
<dbReference type="GO" id="GO:0016052">
    <property type="term" value="P:carbohydrate catabolic process"/>
    <property type="evidence" value="ECO:0007669"/>
    <property type="project" value="InterPro"/>
</dbReference>
<dbReference type="Gene3D" id="2.60.40.1190">
    <property type="match status" value="1"/>
</dbReference>
<dbReference type="GO" id="GO:0030246">
    <property type="term" value="F:carbohydrate binding"/>
    <property type="evidence" value="ECO:0007669"/>
    <property type="project" value="InterPro"/>
</dbReference>
<dbReference type="Proteomes" id="UP000184532">
    <property type="component" value="Unassembled WGS sequence"/>
</dbReference>
<dbReference type="InterPro" id="IPR010502">
    <property type="entry name" value="Carb-bd_dom_fam9"/>
</dbReference>
<organism evidence="2 3">
    <name type="scientific">Flagellimonas flava</name>
    <dbReference type="NCBI Taxonomy" id="570519"/>
    <lineage>
        <taxon>Bacteria</taxon>
        <taxon>Pseudomonadati</taxon>
        <taxon>Bacteroidota</taxon>
        <taxon>Flavobacteriia</taxon>
        <taxon>Flavobacteriales</taxon>
        <taxon>Flavobacteriaceae</taxon>
        <taxon>Flagellimonas</taxon>
    </lineage>
</organism>
<dbReference type="PROSITE" id="PS51257">
    <property type="entry name" value="PROKAR_LIPOPROTEIN"/>
    <property type="match status" value="1"/>
</dbReference>
<feature type="domain" description="Carbohydrate-binding" evidence="1">
    <location>
        <begin position="45"/>
        <end position="241"/>
    </location>
</feature>
<dbReference type="GO" id="GO:0004553">
    <property type="term" value="F:hydrolase activity, hydrolyzing O-glycosyl compounds"/>
    <property type="evidence" value="ECO:0007669"/>
    <property type="project" value="InterPro"/>
</dbReference>
<protein>
    <submittedName>
        <fullName evidence="2">Carbohydrate-binding family 9</fullName>
    </submittedName>
</protein>
<proteinExistence type="predicted"/>
<sequence>MFKKWSTLFFLCLLIAGCNPKTNHVDKTIIVKEIKFEGNPDIQQVSKLLDTNTESHAVDLVNWERFSYQPKVSFKIAHWNNNIWLKYEVVEDNILAEKTQTNDYVSKDSCVEFFFDPLGDGSYYNFEFNCIGTTHLAYGPQRKKRQFSNPDDIHKQIQVQSSLGSQPFAEKKGGHQWEITIIIPAESLAHNPQIQLKGLSSRANFYKCGDATSEKHYLSWNPVHTKKPDFHRPEFFGKLIFE</sequence>
<dbReference type="CDD" id="cd09620">
    <property type="entry name" value="CBM9_like_3"/>
    <property type="match status" value="1"/>
</dbReference>
<gene>
    <name evidence="2" type="ORF">SAMN04488116_0312</name>
</gene>
<dbReference type="EMBL" id="FQWL01000001">
    <property type="protein sequence ID" value="SHG21244.1"/>
    <property type="molecule type" value="Genomic_DNA"/>
</dbReference>
<name>A0A1M5HYY8_9FLAO</name>
<evidence type="ECO:0000259" key="1">
    <source>
        <dbReference type="Pfam" id="PF16011"/>
    </source>
</evidence>
<dbReference type="Pfam" id="PF16011">
    <property type="entry name" value="CBM9_2"/>
    <property type="match status" value="1"/>
</dbReference>
<dbReference type="AlphaFoldDB" id="A0A1M5HYY8"/>
<reference evidence="3" key="1">
    <citation type="submission" date="2016-11" db="EMBL/GenBank/DDBJ databases">
        <authorList>
            <person name="Varghese N."/>
            <person name="Submissions S."/>
        </authorList>
    </citation>
    <scope>NUCLEOTIDE SEQUENCE [LARGE SCALE GENOMIC DNA]</scope>
    <source>
        <strain evidence="3">DSM 22638</strain>
    </source>
</reference>
<dbReference type="STRING" id="570519.SAMN04488116_0312"/>